<protein>
    <submittedName>
        <fullName evidence="16">Peptidoglycan glycosyltransferase</fullName>
        <ecNumber evidence="16">2.4.1.129</ecNumber>
    </submittedName>
</protein>
<keyword evidence="10" id="KW-0573">Peptidoglycan synthesis</keyword>
<evidence type="ECO:0000256" key="6">
    <source>
        <dbReference type="ARBA" id="ARBA00022670"/>
    </source>
</evidence>
<feature type="domain" description="Penicillin-binding protein dimerisation" evidence="15">
    <location>
        <begin position="61"/>
        <end position="230"/>
    </location>
</feature>
<dbReference type="GO" id="GO:0006508">
    <property type="term" value="P:proteolysis"/>
    <property type="evidence" value="ECO:0007669"/>
    <property type="project" value="UniProtKB-KW"/>
</dbReference>
<sequence>MNRAKERDFRRNVSRRGAILGIGQLLLTGFLGGRLYQLQVTQNRRYQRLSDKNQFDLRVVAPPRGRIYDNKMRLIAGNAESFQLRMTPMHVKDMAGTLQSLSKVIDLPEAIQTDILTKAKKGPSFRELIVRRNLTQRELARLAIRSAYLPGVSFEKSLRRIYPQGALTCHVTGYVSPISSDEIEQDSSLRQMPDLSTGKIGVEYAQEPNLRGMPGYERIEVNARGRPIRVLRDTDPRAGADLQLSIDIGVQLHASKVLRKGRSDVVSFAEKDVQAGLASNPELVAHITSGDDLILRDPKGRLTPPESGAVVVMDIHNGNIVSLVSTPMYDPNMFTEKLLTRDWRRLNNHPRRPLLNRSTSGMYAPGSTFKMVVGLAALEAGIISEKSSFFCKGDMELGNATFHCWRKGGHGRMNLTSALEQSCDVYFYEVALKTGIKRIRNMALRLGLGNVTGVDIPGEKSGIIPSHEWKLATHGKVWTPGETVVAAIGQGYVLATPLQLAVMTARIANGKFAVNPSLVMHDPNNPPVFEPLDIPESALAIIRKGMFAVTGGPMGTARNYALSQKYGGMSGKTGTVQVKRITKQQREDGITKNIDRPWKERDHALFVAYAPINAPKYAISVVVEHGGSGSSMAAPIARDIMAKTITELGV</sequence>
<proteinExistence type="predicted"/>
<dbReference type="InterPro" id="IPR005311">
    <property type="entry name" value="PBP_dimer"/>
</dbReference>
<dbReference type="GO" id="GO:0009002">
    <property type="term" value="F:serine-type D-Ala-D-Ala carboxypeptidase activity"/>
    <property type="evidence" value="ECO:0007669"/>
    <property type="project" value="InterPro"/>
</dbReference>
<evidence type="ECO:0000259" key="15">
    <source>
        <dbReference type="Pfam" id="PF03717"/>
    </source>
</evidence>
<keyword evidence="13" id="KW-0961">Cell wall biogenesis/degradation</keyword>
<evidence type="ECO:0000256" key="1">
    <source>
        <dbReference type="ARBA" id="ARBA00004167"/>
    </source>
</evidence>
<evidence type="ECO:0000256" key="9">
    <source>
        <dbReference type="ARBA" id="ARBA00022960"/>
    </source>
</evidence>
<accession>D5BRQ3</accession>
<keyword evidence="6" id="KW-0645">Protease</keyword>
<gene>
    <name evidence="16" type="ordered locus">SAR116_0707</name>
</gene>
<dbReference type="RefSeq" id="WP_013045579.1">
    <property type="nucleotide sequence ID" value="NC_014010.1"/>
</dbReference>
<feature type="domain" description="Penicillin-binding protein transpeptidase" evidence="14">
    <location>
        <begin position="308"/>
        <end position="641"/>
    </location>
</feature>
<dbReference type="GO" id="GO:0008360">
    <property type="term" value="P:regulation of cell shape"/>
    <property type="evidence" value="ECO:0007669"/>
    <property type="project" value="UniProtKB-KW"/>
</dbReference>
<evidence type="ECO:0000313" key="16">
    <source>
        <dbReference type="EMBL" id="ADE38950.1"/>
    </source>
</evidence>
<keyword evidence="17" id="KW-1185">Reference proteome</keyword>
<keyword evidence="7" id="KW-0812">Transmembrane</keyword>
<evidence type="ECO:0000313" key="17">
    <source>
        <dbReference type="Proteomes" id="UP000007460"/>
    </source>
</evidence>
<dbReference type="GO" id="GO:0071555">
    <property type="term" value="P:cell wall organization"/>
    <property type="evidence" value="ECO:0007669"/>
    <property type="project" value="UniProtKB-KW"/>
</dbReference>
<dbReference type="GO" id="GO:0008658">
    <property type="term" value="F:penicillin binding"/>
    <property type="evidence" value="ECO:0007669"/>
    <property type="project" value="InterPro"/>
</dbReference>
<dbReference type="EC" id="2.4.1.129" evidence="16"/>
<dbReference type="Gene3D" id="3.90.1310.10">
    <property type="entry name" value="Penicillin-binding protein 2a (Domain 2)"/>
    <property type="match status" value="1"/>
</dbReference>
<keyword evidence="8" id="KW-0378">Hydrolase</keyword>
<evidence type="ECO:0000256" key="4">
    <source>
        <dbReference type="ARBA" id="ARBA00022519"/>
    </source>
</evidence>
<dbReference type="NCBIfam" id="TIGR03423">
    <property type="entry name" value="pbp2_mrdA"/>
    <property type="match status" value="1"/>
</dbReference>
<name>D5BRQ3_PUNMI</name>
<dbReference type="STRING" id="488538.SAR116_0707"/>
<dbReference type="EMBL" id="CP001751">
    <property type="protein sequence ID" value="ADE38950.1"/>
    <property type="molecule type" value="Genomic_DNA"/>
</dbReference>
<evidence type="ECO:0000256" key="5">
    <source>
        <dbReference type="ARBA" id="ARBA00022645"/>
    </source>
</evidence>
<evidence type="ECO:0000256" key="11">
    <source>
        <dbReference type="ARBA" id="ARBA00022989"/>
    </source>
</evidence>
<keyword evidence="4" id="KW-0997">Cell inner membrane</keyword>
<dbReference type="InterPro" id="IPR017790">
    <property type="entry name" value="Penicillin-binding_protein_2"/>
</dbReference>
<evidence type="ECO:0000256" key="10">
    <source>
        <dbReference type="ARBA" id="ARBA00022984"/>
    </source>
</evidence>
<dbReference type="GO" id="GO:0009252">
    <property type="term" value="P:peptidoglycan biosynthetic process"/>
    <property type="evidence" value="ECO:0007669"/>
    <property type="project" value="UniProtKB-KW"/>
</dbReference>
<dbReference type="Gene3D" id="3.40.710.10">
    <property type="entry name" value="DD-peptidase/beta-lactamase superfamily"/>
    <property type="match status" value="1"/>
</dbReference>
<dbReference type="SUPFAM" id="SSF56601">
    <property type="entry name" value="beta-lactamase/transpeptidase-like"/>
    <property type="match status" value="1"/>
</dbReference>
<evidence type="ECO:0000256" key="3">
    <source>
        <dbReference type="ARBA" id="ARBA00022475"/>
    </source>
</evidence>
<dbReference type="InterPro" id="IPR036138">
    <property type="entry name" value="PBP_dimer_sf"/>
</dbReference>
<dbReference type="PANTHER" id="PTHR30627:SF2">
    <property type="entry name" value="PEPTIDOGLYCAN D,D-TRANSPEPTIDASE MRDA"/>
    <property type="match status" value="1"/>
</dbReference>
<dbReference type="PANTHER" id="PTHR30627">
    <property type="entry name" value="PEPTIDOGLYCAN D,D-TRANSPEPTIDASE"/>
    <property type="match status" value="1"/>
</dbReference>
<dbReference type="Pfam" id="PF00905">
    <property type="entry name" value="Transpeptidase"/>
    <property type="match status" value="1"/>
</dbReference>
<dbReference type="OrthoDB" id="9766847at2"/>
<dbReference type="AlphaFoldDB" id="D5BRQ3"/>
<dbReference type="InterPro" id="IPR050515">
    <property type="entry name" value="Beta-lactam/transpept"/>
</dbReference>
<keyword evidence="5" id="KW-0121">Carboxypeptidase</keyword>
<dbReference type="GO" id="GO:0016757">
    <property type="term" value="F:glycosyltransferase activity"/>
    <property type="evidence" value="ECO:0007669"/>
    <property type="project" value="UniProtKB-KW"/>
</dbReference>
<dbReference type="Pfam" id="PF03717">
    <property type="entry name" value="PBP_dimer"/>
    <property type="match status" value="1"/>
</dbReference>
<evidence type="ECO:0000259" key="14">
    <source>
        <dbReference type="Pfam" id="PF00905"/>
    </source>
</evidence>
<organism evidence="16 17">
    <name type="scientific">Puniceispirillum marinum (strain IMCC1322)</name>
    <dbReference type="NCBI Taxonomy" id="488538"/>
    <lineage>
        <taxon>Bacteria</taxon>
        <taxon>Pseudomonadati</taxon>
        <taxon>Pseudomonadota</taxon>
        <taxon>Alphaproteobacteria</taxon>
        <taxon>Candidatus Puniceispirillales</taxon>
        <taxon>Candidatus Puniceispirillaceae</taxon>
        <taxon>Candidatus Puniceispirillum</taxon>
    </lineage>
</organism>
<reference evidence="16 17" key="1">
    <citation type="journal article" date="2010" name="J. Bacteriol.">
        <title>Complete genome sequence of "Candidatus Puniceispirillum marinum" IMCC1322, a representative of the SAR116 clade in the Alphaproteobacteria.</title>
        <authorList>
            <person name="Oh H.M."/>
            <person name="Kwon K.K."/>
            <person name="Kang I."/>
            <person name="Kang S.G."/>
            <person name="Lee J.H."/>
            <person name="Kim S.J."/>
            <person name="Cho J.C."/>
        </authorList>
    </citation>
    <scope>NUCLEOTIDE SEQUENCE [LARGE SCALE GENOMIC DNA]</scope>
    <source>
        <strain evidence="16 17">IMCC1322</strain>
    </source>
</reference>
<evidence type="ECO:0000256" key="8">
    <source>
        <dbReference type="ARBA" id="ARBA00022801"/>
    </source>
</evidence>
<dbReference type="InterPro" id="IPR012338">
    <property type="entry name" value="Beta-lactam/transpept-like"/>
</dbReference>
<dbReference type="HOGENOM" id="CLU_009289_1_2_5"/>
<evidence type="ECO:0000256" key="2">
    <source>
        <dbReference type="ARBA" id="ARBA00004236"/>
    </source>
</evidence>
<dbReference type="InterPro" id="IPR001460">
    <property type="entry name" value="PCN-bd_Tpept"/>
</dbReference>
<dbReference type="GO" id="GO:0005886">
    <property type="term" value="C:plasma membrane"/>
    <property type="evidence" value="ECO:0007669"/>
    <property type="project" value="UniProtKB-SubCell"/>
</dbReference>
<keyword evidence="9" id="KW-0133">Cell shape</keyword>
<dbReference type="eggNOG" id="COG0768">
    <property type="taxonomic scope" value="Bacteria"/>
</dbReference>
<keyword evidence="16" id="KW-0328">Glycosyltransferase</keyword>
<evidence type="ECO:0000256" key="12">
    <source>
        <dbReference type="ARBA" id="ARBA00023136"/>
    </source>
</evidence>
<dbReference type="SUPFAM" id="SSF56519">
    <property type="entry name" value="Penicillin binding protein dimerisation domain"/>
    <property type="match status" value="1"/>
</dbReference>
<dbReference type="GO" id="GO:0071972">
    <property type="term" value="F:peptidoglycan L,D-transpeptidase activity"/>
    <property type="evidence" value="ECO:0007669"/>
    <property type="project" value="TreeGrafter"/>
</dbReference>
<keyword evidence="12" id="KW-0472">Membrane</keyword>
<evidence type="ECO:0000256" key="13">
    <source>
        <dbReference type="ARBA" id="ARBA00023316"/>
    </source>
</evidence>
<keyword evidence="16" id="KW-0808">Transferase</keyword>
<dbReference type="Proteomes" id="UP000007460">
    <property type="component" value="Chromosome"/>
</dbReference>
<keyword evidence="11" id="KW-1133">Transmembrane helix</keyword>
<dbReference type="KEGG" id="apb:SAR116_0707"/>
<evidence type="ECO:0000256" key="7">
    <source>
        <dbReference type="ARBA" id="ARBA00022692"/>
    </source>
</evidence>
<comment type="subcellular location">
    <subcellularLocation>
        <location evidence="2">Cell membrane</location>
    </subcellularLocation>
    <subcellularLocation>
        <location evidence="1">Membrane</location>
        <topology evidence="1">Single-pass membrane protein</topology>
    </subcellularLocation>
</comment>
<keyword evidence="3" id="KW-1003">Cell membrane</keyword>